<gene>
    <name evidence="1" type="ORF">C5F48_18570</name>
</gene>
<protein>
    <submittedName>
        <fullName evidence="1">Uncharacterized protein</fullName>
    </submittedName>
</protein>
<organism evidence="1 2">
    <name type="scientific">Cereibacter changlensis JA139</name>
    <dbReference type="NCBI Taxonomy" id="1188249"/>
    <lineage>
        <taxon>Bacteria</taxon>
        <taxon>Pseudomonadati</taxon>
        <taxon>Pseudomonadota</taxon>
        <taxon>Alphaproteobacteria</taxon>
        <taxon>Rhodobacterales</taxon>
        <taxon>Paracoccaceae</taxon>
        <taxon>Cereibacter</taxon>
    </lineage>
</organism>
<sequence length="134" mass="14534">MTELPHSSLPGVAADICEAIGMELTVRLLRRRGGCELNIPRRAPGSLLAEIIGEEAAQVLIATLGHGRIVLPCASMRGAKARRSEAKAMLMAGHSLQQVALACDLHTRTVSKYRAELEREDEAVHGSRQYQLPL</sequence>
<dbReference type="AlphaFoldDB" id="A0A2T4JQQ3"/>
<accession>A0A2T4JQQ3</accession>
<evidence type="ECO:0000313" key="2">
    <source>
        <dbReference type="Proteomes" id="UP000241010"/>
    </source>
</evidence>
<dbReference type="OrthoDB" id="7605239at2"/>
<evidence type="ECO:0000313" key="1">
    <source>
        <dbReference type="EMBL" id="PTE20242.1"/>
    </source>
</evidence>
<keyword evidence="2" id="KW-1185">Reference proteome</keyword>
<reference evidence="1 2" key="1">
    <citation type="submission" date="2018-03" db="EMBL/GenBank/DDBJ databases">
        <title>Cereibacter changlensis.</title>
        <authorList>
            <person name="Meyer T.E."/>
            <person name="Miller S."/>
            <person name="Lodha T."/>
            <person name="Gandham S."/>
            <person name="Chintalapati S."/>
            <person name="Chintalapati V.R."/>
        </authorList>
    </citation>
    <scope>NUCLEOTIDE SEQUENCE [LARGE SCALE GENOMIC DNA]</scope>
    <source>
        <strain evidence="1 2">JA139</strain>
    </source>
</reference>
<dbReference type="RefSeq" id="WP_107665329.1">
    <property type="nucleotide sequence ID" value="NZ_PZKG01000122.1"/>
</dbReference>
<proteinExistence type="predicted"/>
<comment type="caution">
    <text evidence="1">The sequence shown here is derived from an EMBL/GenBank/DDBJ whole genome shotgun (WGS) entry which is preliminary data.</text>
</comment>
<dbReference type="Proteomes" id="UP000241010">
    <property type="component" value="Unassembled WGS sequence"/>
</dbReference>
<name>A0A2T4JQQ3_9RHOB</name>
<dbReference type="EMBL" id="PZKG01000122">
    <property type="protein sequence ID" value="PTE20242.1"/>
    <property type="molecule type" value="Genomic_DNA"/>
</dbReference>